<comment type="similarity">
    <text evidence="3 7">Belongs to the methyltransferase superfamily. LCMT family.</text>
</comment>
<dbReference type="FunFam" id="3.40.50.150:FF:000092">
    <property type="entry name" value="Leucine carboxyl methyltransferase 1"/>
    <property type="match status" value="1"/>
</dbReference>
<evidence type="ECO:0000256" key="1">
    <source>
        <dbReference type="ARBA" id="ARBA00000724"/>
    </source>
</evidence>
<evidence type="ECO:0000313" key="9">
    <source>
        <dbReference type="EMBL" id="KAJ3666333.1"/>
    </source>
</evidence>
<keyword evidence="6 7" id="KW-0949">S-adenosyl-L-methionine</keyword>
<dbReference type="Proteomes" id="UP001168821">
    <property type="component" value="Unassembled WGS sequence"/>
</dbReference>
<dbReference type="EMBL" id="JALNTZ010000001">
    <property type="protein sequence ID" value="KAJ3666333.1"/>
    <property type="molecule type" value="Genomic_DNA"/>
</dbReference>
<dbReference type="GO" id="GO:0018423">
    <property type="term" value="F:protein C-terminal leucine carboxyl O-methyltransferase activity"/>
    <property type="evidence" value="ECO:0007669"/>
    <property type="project" value="UniProtKB-EC"/>
</dbReference>
<dbReference type="AlphaFoldDB" id="A0AA38J337"/>
<feature type="binding site" evidence="8">
    <location>
        <begin position="148"/>
        <end position="149"/>
    </location>
    <ligand>
        <name>S-adenosyl-L-methionine</name>
        <dbReference type="ChEBI" id="CHEBI:59789"/>
    </ligand>
</feature>
<evidence type="ECO:0000256" key="3">
    <source>
        <dbReference type="ARBA" id="ARBA00010703"/>
    </source>
</evidence>
<feature type="binding site" evidence="8">
    <location>
        <position position="175"/>
    </location>
    <ligand>
        <name>S-adenosyl-L-methionine</name>
        <dbReference type="ChEBI" id="CHEBI:59789"/>
    </ligand>
</feature>
<keyword evidence="10" id="KW-1185">Reference proteome</keyword>
<dbReference type="PANTHER" id="PTHR13600:SF33">
    <property type="entry name" value="LEUCINE CARBOXYL METHYLTRANSFERASE 1"/>
    <property type="match status" value="1"/>
</dbReference>
<comment type="function">
    <text evidence="2 7">Methylates the carboxyl group of the C-terminal leucine residue of protein phosphatase 2A catalytic subunits to form alpha-leucine ester residues.</text>
</comment>
<reference evidence="9" key="1">
    <citation type="journal article" date="2023" name="G3 (Bethesda)">
        <title>Whole genome assemblies of Zophobas morio and Tenebrio molitor.</title>
        <authorList>
            <person name="Kaur S."/>
            <person name="Stinson S.A."/>
            <person name="diCenzo G.C."/>
        </authorList>
    </citation>
    <scope>NUCLEOTIDE SEQUENCE</scope>
    <source>
        <strain evidence="9">QUZm001</strain>
    </source>
</reference>
<dbReference type="InterPro" id="IPR007213">
    <property type="entry name" value="Ppm1/Ppm2/Tcmp"/>
</dbReference>
<organism evidence="9 10">
    <name type="scientific">Zophobas morio</name>
    <dbReference type="NCBI Taxonomy" id="2755281"/>
    <lineage>
        <taxon>Eukaryota</taxon>
        <taxon>Metazoa</taxon>
        <taxon>Ecdysozoa</taxon>
        <taxon>Arthropoda</taxon>
        <taxon>Hexapoda</taxon>
        <taxon>Insecta</taxon>
        <taxon>Pterygota</taxon>
        <taxon>Neoptera</taxon>
        <taxon>Endopterygota</taxon>
        <taxon>Coleoptera</taxon>
        <taxon>Polyphaga</taxon>
        <taxon>Cucujiformia</taxon>
        <taxon>Tenebrionidae</taxon>
        <taxon>Zophobas</taxon>
    </lineage>
</organism>
<gene>
    <name evidence="9" type="ORF">Zmor_001782</name>
</gene>
<keyword evidence="5 7" id="KW-0808">Transferase</keyword>
<evidence type="ECO:0000313" key="10">
    <source>
        <dbReference type="Proteomes" id="UP001168821"/>
    </source>
</evidence>
<evidence type="ECO:0000256" key="8">
    <source>
        <dbReference type="PIRSR" id="PIRSR016305-1"/>
    </source>
</evidence>
<dbReference type="PIRSF" id="PIRSF016305">
    <property type="entry name" value="LCM_mtfrase"/>
    <property type="match status" value="1"/>
</dbReference>
<evidence type="ECO:0000256" key="2">
    <source>
        <dbReference type="ARBA" id="ARBA00003455"/>
    </source>
</evidence>
<dbReference type="Gene3D" id="3.40.50.150">
    <property type="entry name" value="Vaccinia Virus protein VP39"/>
    <property type="match status" value="1"/>
</dbReference>
<evidence type="ECO:0000256" key="5">
    <source>
        <dbReference type="ARBA" id="ARBA00022679"/>
    </source>
</evidence>
<dbReference type="InterPro" id="IPR016651">
    <property type="entry name" value="LCMT1"/>
</dbReference>
<feature type="binding site" evidence="8">
    <location>
        <position position="77"/>
    </location>
    <ligand>
        <name>S-adenosyl-L-methionine</name>
        <dbReference type="ChEBI" id="CHEBI:59789"/>
    </ligand>
</feature>
<dbReference type="InterPro" id="IPR029063">
    <property type="entry name" value="SAM-dependent_MTases_sf"/>
</dbReference>
<dbReference type="PANTHER" id="PTHR13600">
    <property type="entry name" value="LEUCINE CARBOXYL METHYLTRANSFERASE"/>
    <property type="match status" value="1"/>
</dbReference>
<comment type="catalytic activity">
    <reaction evidence="1 7">
        <text>[phosphatase 2A protein]-C-terminal L-leucine + S-adenosyl-L-methionine = [phosphatase 2A protein]-C-terminal L-leucine methyl ester + S-adenosyl-L-homocysteine</text>
        <dbReference type="Rhea" id="RHEA:48544"/>
        <dbReference type="Rhea" id="RHEA-COMP:12134"/>
        <dbReference type="Rhea" id="RHEA-COMP:12135"/>
        <dbReference type="ChEBI" id="CHEBI:57856"/>
        <dbReference type="ChEBI" id="CHEBI:59789"/>
        <dbReference type="ChEBI" id="CHEBI:90516"/>
        <dbReference type="ChEBI" id="CHEBI:90517"/>
        <dbReference type="EC" id="2.1.1.233"/>
    </reaction>
</comment>
<evidence type="ECO:0000256" key="6">
    <source>
        <dbReference type="ARBA" id="ARBA00022691"/>
    </source>
</evidence>
<dbReference type="GO" id="GO:0009966">
    <property type="term" value="P:regulation of signal transduction"/>
    <property type="evidence" value="ECO:0007669"/>
    <property type="project" value="UniProtKB-ARBA"/>
</dbReference>
<accession>A0AA38J337</accession>
<name>A0AA38J337_9CUCU</name>
<proteinExistence type="inferred from homology"/>
<sequence>MSDEPVMATNDDASECKRGAVQLGYWQDNYIPYFVRQIEKRAPEINRGYYARVKGVERFIKTFLKKAGSSSQIVNLGAGFDTLYWRLKDQGVYMSNYVEIDFPTVTARKCYAIKRNKQLLERIHEQDGEVKLSATDLHAGNYHCIGADLRNISQLEMKLQQAEVSFANPTLFIAECVLVYIENDCVNRLLGWIASKFKSALFVNYEMCNMNDTFGDVMLGNLRARGCTLAGISFCKNLETQKSRFISNNWQGAKAWDMVQIYYDLPAAERQRIEKIEFLDEQELLIQLFQHYCICVGWLGTEFADISCNGGD</sequence>
<dbReference type="GO" id="GO:0032259">
    <property type="term" value="P:methylation"/>
    <property type="evidence" value="ECO:0007669"/>
    <property type="project" value="UniProtKB-KW"/>
</dbReference>
<evidence type="ECO:0000256" key="4">
    <source>
        <dbReference type="ARBA" id="ARBA00022603"/>
    </source>
</evidence>
<dbReference type="SUPFAM" id="SSF53335">
    <property type="entry name" value="S-adenosyl-L-methionine-dependent methyltransferases"/>
    <property type="match status" value="1"/>
</dbReference>
<dbReference type="GO" id="GO:0005829">
    <property type="term" value="C:cytosol"/>
    <property type="evidence" value="ECO:0007669"/>
    <property type="project" value="TreeGrafter"/>
</dbReference>
<evidence type="ECO:0000256" key="7">
    <source>
        <dbReference type="PIRNR" id="PIRNR016305"/>
    </source>
</evidence>
<comment type="caution">
    <text evidence="9">The sequence shown here is derived from an EMBL/GenBank/DDBJ whole genome shotgun (WGS) entry which is preliminary data.</text>
</comment>
<feature type="binding site" evidence="8">
    <location>
        <position position="52"/>
    </location>
    <ligand>
        <name>S-adenosyl-L-methionine</name>
        <dbReference type="ChEBI" id="CHEBI:59789"/>
    </ligand>
</feature>
<keyword evidence="4 7" id="KW-0489">Methyltransferase</keyword>
<dbReference type="Pfam" id="PF04072">
    <property type="entry name" value="LCM"/>
    <property type="match status" value="1"/>
</dbReference>
<dbReference type="EC" id="2.1.1.233" evidence="7"/>
<protein>
    <recommendedName>
        <fullName evidence="7">Leucine carboxyl methyltransferase 1</fullName>
        <ecNumber evidence="7">2.1.1.233</ecNumber>
    </recommendedName>
</protein>